<dbReference type="AlphaFoldDB" id="A0A1H9ZTK4"/>
<dbReference type="InterPro" id="IPR029052">
    <property type="entry name" value="Metallo-depent_PP-like"/>
</dbReference>
<protein>
    <submittedName>
        <fullName evidence="3">DNA repair exonuclease SbcCD nuclease subunit</fullName>
    </submittedName>
</protein>
<dbReference type="Pfam" id="PF00149">
    <property type="entry name" value="Metallophos"/>
    <property type="match status" value="1"/>
</dbReference>
<sequence length="408" mass="46315">MVKFIHCADIHLDKPFSGLGTIDERIQQKVLEGNKKAFEQIINIALEEKVDFLLISGDLFDGTKVSLESQMLCVRLFRMLEKENIKVYIARGNHDPKGTVLNINFPENVHFFSEKEPETIPLEKFGEKVFIHGISYPKEKVEENLALKFPVAKEGINIGVLHCEVGTGEGYSPCTLRDLKEKNYHYFALGHIHKGEVLSEDPYIVYSGTHQGKNIKETGEKGCFLVSIENGQVQIEFYKTGVIQWICEEVEGADLTSIDDLKDILEQKIKEVTEKIETQGAIIRFLLNGQSKLAGIDTEELNGLVAGFNEEFAYKLPFIWVESIENNLKSPIDIEKLKEQDFFLATLLGILEESKLSFKLQEEIFQNLKLLSKSEIRKIVGELNKVEILQKTENLLIQYFAGGLDNVD</sequence>
<dbReference type="STRING" id="1120990.SAMN03080614_10138"/>
<dbReference type="InterPro" id="IPR041796">
    <property type="entry name" value="Mre11_N"/>
</dbReference>
<dbReference type="InterPro" id="IPR014576">
    <property type="entry name" value="Pesterase_YhaO"/>
</dbReference>
<dbReference type="PANTHER" id="PTHR30337">
    <property type="entry name" value="COMPONENT OF ATP-DEPENDENT DSDNA EXONUCLEASE"/>
    <property type="match status" value="1"/>
</dbReference>
<dbReference type="PANTHER" id="PTHR30337:SF7">
    <property type="entry name" value="PHOSPHOESTERASE"/>
    <property type="match status" value="1"/>
</dbReference>
<dbReference type="InterPro" id="IPR004843">
    <property type="entry name" value="Calcineurin-like_PHP"/>
</dbReference>
<evidence type="ECO:0000313" key="4">
    <source>
        <dbReference type="Proteomes" id="UP000243819"/>
    </source>
</evidence>
<gene>
    <name evidence="3" type="ORF">SAMN03080614_10138</name>
</gene>
<accession>A0A1H9ZTK4</accession>
<dbReference type="Proteomes" id="UP000243819">
    <property type="component" value="Unassembled WGS sequence"/>
</dbReference>
<keyword evidence="4" id="KW-1185">Reference proteome</keyword>
<evidence type="ECO:0000256" key="1">
    <source>
        <dbReference type="ARBA" id="ARBA00022801"/>
    </source>
</evidence>
<feature type="domain" description="Calcineurin-like phosphoesterase" evidence="2">
    <location>
        <begin position="3"/>
        <end position="194"/>
    </location>
</feature>
<dbReference type="RefSeq" id="WP_091349850.1">
    <property type="nucleotide sequence ID" value="NZ_FOIF01000013.1"/>
</dbReference>
<proteinExistence type="predicted"/>
<keyword evidence="1" id="KW-0378">Hydrolase</keyword>
<dbReference type="CDD" id="cd00840">
    <property type="entry name" value="MPP_Mre11_N"/>
    <property type="match status" value="1"/>
</dbReference>
<dbReference type="Gene3D" id="3.60.21.10">
    <property type="match status" value="1"/>
</dbReference>
<name>A0A1H9ZTK4_9FIRM</name>
<dbReference type="InterPro" id="IPR050535">
    <property type="entry name" value="DNA_Repair-Maintenance_Comp"/>
</dbReference>
<dbReference type="PIRSF" id="PIRSF033091">
    <property type="entry name" value="Pesterase_YhaO"/>
    <property type="match status" value="1"/>
</dbReference>
<dbReference type="SUPFAM" id="SSF56300">
    <property type="entry name" value="Metallo-dependent phosphatases"/>
    <property type="match status" value="1"/>
</dbReference>
<dbReference type="OrthoDB" id="9773856at2"/>
<dbReference type="EMBL" id="FOIF01000013">
    <property type="protein sequence ID" value="SES85012.1"/>
    <property type="molecule type" value="Genomic_DNA"/>
</dbReference>
<keyword evidence="3" id="KW-0269">Exonuclease</keyword>
<dbReference type="GO" id="GO:0004527">
    <property type="term" value="F:exonuclease activity"/>
    <property type="evidence" value="ECO:0007669"/>
    <property type="project" value="UniProtKB-KW"/>
</dbReference>
<evidence type="ECO:0000259" key="2">
    <source>
        <dbReference type="Pfam" id="PF00149"/>
    </source>
</evidence>
<evidence type="ECO:0000313" key="3">
    <source>
        <dbReference type="EMBL" id="SES85012.1"/>
    </source>
</evidence>
<organism evidence="3 4">
    <name type="scientific">Anaerobranca gottschalkii DSM 13577</name>
    <dbReference type="NCBI Taxonomy" id="1120990"/>
    <lineage>
        <taxon>Bacteria</taxon>
        <taxon>Bacillati</taxon>
        <taxon>Bacillota</taxon>
        <taxon>Clostridia</taxon>
        <taxon>Eubacteriales</taxon>
        <taxon>Proteinivoracaceae</taxon>
        <taxon>Anaerobranca</taxon>
    </lineage>
</organism>
<keyword evidence="3" id="KW-0540">Nuclease</keyword>
<reference evidence="4" key="1">
    <citation type="submission" date="2016-10" db="EMBL/GenBank/DDBJ databases">
        <authorList>
            <person name="Varghese N."/>
            <person name="Submissions S."/>
        </authorList>
    </citation>
    <scope>NUCLEOTIDE SEQUENCE [LARGE SCALE GENOMIC DNA]</scope>
    <source>
        <strain evidence="4">DSM 13577</strain>
    </source>
</reference>